<organism evidence="2 3">
    <name type="scientific">Paractinoplanes bogorensis</name>
    <dbReference type="NCBI Taxonomy" id="1610840"/>
    <lineage>
        <taxon>Bacteria</taxon>
        <taxon>Bacillati</taxon>
        <taxon>Actinomycetota</taxon>
        <taxon>Actinomycetes</taxon>
        <taxon>Micromonosporales</taxon>
        <taxon>Micromonosporaceae</taxon>
        <taxon>Paractinoplanes</taxon>
    </lineage>
</organism>
<dbReference type="RefSeq" id="WP_215788441.1">
    <property type="nucleotide sequence ID" value="NZ_JAHKKG010000005.1"/>
</dbReference>
<proteinExistence type="predicted"/>
<reference evidence="2 3" key="1">
    <citation type="submission" date="2021-06" db="EMBL/GenBank/DDBJ databases">
        <title>Actinoplanes lichenicola sp. nov., and Actinoplanes ovalisporus sp. nov., isolated from lichen in Thailand.</title>
        <authorList>
            <person name="Saeng-In P."/>
            <person name="Kanchanasin P."/>
            <person name="Yuki M."/>
            <person name="Kudo T."/>
            <person name="Ohkuma M."/>
            <person name="Phongsopitanun W."/>
            <person name="Tanasupawat S."/>
        </authorList>
    </citation>
    <scope>NUCLEOTIDE SEQUENCE [LARGE SCALE GENOMIC DNA]</scope>
    <source>
        <strain evidence="2 3">NBRC 110975</strain>
    </source>
</reference>
<evidence type="ECO:0000313" key="2">
    <source>
        <dbReference type="EMBL" id="MBU2665216.1"/>
    </source>
</evidence>
<accession>A0ABS5YP36</accession>
<evidence type="ECO:0000256" key="1">
    <source>
        <dbReference type="SAM" id="Phobius"/>
    </source>
</evidence>
<feature type="transmembrane region" description="Helical" evidence="1">
    <location>
        <begin position="37"/>
        <end position="59"/>
    </location>
</feature>
<sequence length="62" mass="6984">MIQVIFLFLLVEIPIDLAHLVHRLVRGKDYRRAGRGLYWCAGVMLIILGSFLFAGVAALRNS</sequence>
<comment type="caution">
    <text evidence="2">The sequence shown here is derived from an EMBL/GenBank/DDBJ whole genome shotgun (WGS) entry which is preliminary data.</text>
</comment>
<name>A0ABS5YP36_9ACTN</name>
<feature type="transmembrane region" description="Helical" evidence="1">
    <location>
        <begin position="6"/>
        <end position="25"/>
    </location>
</feature>
<keyword evidence="1" id="KW-1133">Transmembrane helix</keyword>
<keyword evidence="1" id="KW-0472">Membrane</keyword>
<dbReference type="Proteomes" id="UP001519654">
    <property type="component" value="Unassembled WGS sequence"/>
</dbReference>
<protein>
    <submittedName>
        <fullName evidence="2">Uncharacterized protein</fullName>
    </submittedName>
</protein>
<dbReference type="EMBL" id="JAHKKG010000005">
    <property type="protein sequence ID" value="MBU2665216.1"/>
    <property type="molecule type" value="Genomic_DNA"/>
</dbReference>
<keyword evidence="3" id="KW-1185">Reference proteome</keyword>
<keyword evidence="1" id="KW-0812">Transmembrane</keyword>
<evidence type="ECO:0000313" key="3">
    <source>
        <dbReference type="Proteomes" id="UP001519654"/>
    </source>
</evidence>
<gene>
    <name evidence="2" type="ORF">KOI35_17065</name>
</gene>